<feature type="compositionally biased region" description="Low complexity" evidence="1">
    <location>
        <begin position="1"/>
        <end position="12"/>
    </location>
</feature>
<evidence type="ECO:0000256" key="1">
    <source>
        <dbReference type="SAM" id="MobiDB-lite"/>
    </source>
</evidence>
<comment type="caution">
    <text evidence="2">The sequence shown here is derived from an EMBL/GenBank/DDBJ whole genome shotgun (WGS) entry which is preliminary data.</text>
</comment>
<keyword evidence="3" id="KW-1185">Reference proteome</keyword>
<name>A0AAD8NGP6_TARER</name>
<proteinExistence type="predicted"/>
<reference evidence="2" key="1">
    <citation type="journal article" date="2023" name="bioRxiv">
        <title>Improved chromosome-level genome assembly for marigold (Tagetes erecta).</title>
        <authorList>
            <person name="Jiang F."/>
            <person name="Yuan L."/>
            <person name="Wang S."/>
            <person name="Wang H."/>
            <person name="Xu D."/>
            <person name="Wang A."/>
            <person name="Fan W."/>
        </authorList>
    </citation>
    <scope>NUCLEOTIDE SEQUENCE</scope>
    <source>
        <strain evidence="2">WSJ</strain>
        <tissue evidence="2">Leaf</tissue>
    </source>
</reference>
<dbReference type="AlphaFoldDB" id="A0AAD8NGP6"/>
<dbReference type="Gene3D" id="3.40.50.2000">
    <property type="entry name" value="Glycogen Phosphorylase B"/>
    <property type="match status" value="1"/>
</dbReference>
<gene>
    <name evidence="2" type="ORF">QVD17_39001</name>
</gene>
<accession>A0AAD8NGP6</accession>
<evidence type="ECO:0000313" key="2">
    <source>
        <dbReference type="EMBL" id="KAK1407386.1"/>
    </source>
</evidence>
<evidence type="ECO:0000313" key="3">
    <source>
        <dbReference type="Proteomes" id="UP001229421"/>
    </source>
</evidence>
<organism evidence="2 3">
    <name type="scientific">Tagetes erecta</name>
    <name type="common">African marigold</name>
    <dbReference type="NCBI Taxonomy" id="13708"/>
    <lineage>
        <taxon>Eukaryota</taxon>
        <taxon>Viridiplantae</taxon>
        <taxon>Streptophyta</taxon>
        <taxon>Embryophyta</taxon>
        <taxon>Tracheophyta</taxon>
        <taxon>Spermatophyta</taxon>
        <taxon>Magnoliopsida</taxon>
        <taxon>eudicotyledons</taxon>
        <taxon>Gunneridae</taxon>
        <taxon>Pentapetalae</taxon>
        <taxon>asterids</taxon>
        <taxon>campanulids</taxon>
        <taxon>Asterales</taxon>
        <taxon>Asteraceae</taxon>
        <taxon>Asteroideae</taxon>
        <taxon>Heliantheae alliance</taxon>
        <taxon>Tageteae</taxon>
        <taxon>Tagetes</taxon>
    </lineage>
</organism>
<feature type="region of interest" description="Disordered" evidence="1">
    <location>
        <begin position="1"/>
        <end position="22"/>
    </location>
</feature>
<sequence>MASPSPSSSQPSTYRFSTQSSGEARIFVPGGPKFESHPAPPVAIISDFFLGWTNDLATNLGIRRVVFSPSGALGYSIFHKLWREVLDINALNDDGDENIMLSFPDIPSSPQLTWWQLSET</sequence>
<dbReference type="Proteomes" id="UP001229421">
    <property type="component" value="Unassembled WGS sequence"/>
</dbReference>
<feature type="compositionally biased region" description="Polar residues" evidence="1">
    <location>
        <begin position="13"/>
        <end position="22"/>
    </location>
</feature>
<protein>
    <submittedName>
        <fullName evidence="2">Uncharacterized protein</fullName>
    </submittedName>
</protein>
<dbReference type="EMBL" id="JAUHHV010000011">
    <property type="protein sequence ID" value="KAK1407386.1"/>
    <property type="molecule type" value="Genomic_DNA"/>
</dbReference>
<dbReference type="SUPFAM" id="SSF53756">
    <property type="entry name" value="UDP-Glycosyltransferase/glycogen phosphorylase"/>
    <property type="match status" value="1"/>
</dbReference>